<organism evidence="2 3">
    <name type="scientific">Eumeta variegata</name>
    <name type="common">Bagworm moth</name>
    <name type="synonym">Eumeta japonica</name>
    <dbReference type="NCBI Taxonomy" id="151549"/>
    <lineage>
        <taxon>Eukaryota</taxon>
        <taxon>Metazoa</taxon>
        <taxon>Ecdysozoa</taxon>
        <taxon>Arthropoda</taxon>
        <taxon>Hexapoda</taxon>
        <taxon>Insecta</taxon>
        <taxon>Pterygota</taxon>
        <taxon>Neoptera</taxon>
        <taxon>Endopterygota</taxon>
        <taxon>Lepidoptera</taxon>
        <taxon>Glossata</taxon>
        <taxon>Ditrysia</taxon>
        <taxon>Tineoidea</taxon>
        <taxon>Psychidae</taxon>
        <taxon>Oiketicinae</taxon>
        <taxon>Eumeta</taxon>
    </lineage>
</organism>
<evidence type="ECO:0000313" key="3">
    <source>
        <dbReference type="Proteomes" id="UP000299102"/>
    </source>
</evidence>
<accession>A0A4C1Y6A8</accession>
<dbReference type="EMBL" id="BGZK01001072">
    <property type="protein sequence ID" value="GBP70372.1"/>
    <property type="molecule type" value="Genomic_DNA"/>
</dbReference>
<comment type="caution">
    <text evidence="2">The sequence shown here is derived from an EMBL/GenBank/DDBJ whole genome shotgun (WGS) entry which is preliminary data.</text>
</comment>
<feature type="compositionally biased region" description="Low complexity" evidence="1">
    <location>
        <begin position="47"/>
        <end position="69"/>
    </location>
</feature>
<protein>
    <submittedName>
        <fullName evidence="2">Uncharacterized protein</fullName>
    </submittedName>
</protein>
<feature type="region of interest" description="Disordered" evidence="1">
    <location>
        <begin position="44"/>
        <end position="71"/>
    </location>
</feature>
<gene>
    <name evidence="2" type="ORF">EVAR_45639_1</name>
</gene>
<name>A0A4C1Y6A8_EUMVA</name>
<sequence length="87" mass="9509">MSRKKLRHRMAISICDPYNSVPGPGAYDSIRHILQNRRARIARAAHGRPAPAVPLGRPRAGRAGASPRARCAKKSNRFAILNNLSDA</sequence>
<reference evidence="2 3" key="1">
    <citation type="journal article" date="2019" name="Commun. Biol.">
        <title>The bagworm genome reveals a unique fibroin gene that provides high tensile strength.</title>
        <authorList>
            <person name="Kono N."/>
            <person name="Nakamura H."/>
            <person name="Ohtoshi R."/>
            <person name="Tomita M."/>
            <person name="Numata K."/>
            <person name="Arakawa K."/>
        </authorList>
    </citation>
    <scope>NUCLEOTIDE SEQUENCE [LARGE SCALE GENOMIC DNA]</scope>
</reference>
<keyword evidence="3" id="KW-1185">Reference proteome</keyword>
<evidence type="ECO:0000313" key="2">
    <source>
        <dbReference type="EMBL" id="GBP70372.1"/>
    </source>
</evidence>
<dbReference type="AlphaFoldDB" id="A0A4C1Y6A8"/>
<proteinExistence type="predicted"/>
<evidence type="ECO:0000256" key="1">
    <source>
        <dbReference type="SAM" id="MobiDB-lite"/>
    </source>
</evidence>
<dbReference type="Proteomes" id="UP000299102">
    <property type="component" value="Unassembled WGS sequence"/>
</dbReference>